<dbReference type="InterPro" id="IPR002227">
    <property type="entry name" value="Tyrosinase_Cu-bd"/>
</dbReference>
<dbReference type="Pfam" id="PF06985">
    <property type="entry name" value="HET"/>
    <property type="match status" value="1"/>
</dbReference>
<feature type="compositionally biased region" description="Basic and acidic residues" evidence="4">
    <location>
        <begin position="774"/>
        <end position="783"/>
    </location>
</feature>
<dbReference type="InterPro" id="IPR010730">
    <property type="entry name" value="HET"/>
</dbReference>
<evidence type="ECO:0000259" key="5">
    <source>
        <dbReference type="PROSITE" id="PS00497"/>
    </source>
</evidence>
<sequence>MTSHWCDSFYFELTGTDCWPRRLEEKQISSFQLEEFNKQAVGCEFCSNLADLIAYRLRCNSAFLRGHGAATSEDLINSASDLEETRVSFSHDVKEVRNWSFGFEGVTSRKIVAIRVIAGTKALEIVLQRAGTGGRVPIEYSSDGLGSDSVIFQPPGTWRVDQPGKDFSLEEAADKVAKLDPPFGRFRPLLVDFDMIKSWIRICDQHHKICQHHEVPNDIPRFRLIDVARMCIVQVDNSKRPYFATLSYVWGVTPFLRLIKANVKDLQYPGCLEKLGLPSTIRDAISICAKLQIRYLWIDSLCIIQDDESDMIQVIDKMDSVYRESILTIVAASGSDAHSGVPGVRPKTRFLEQHPLQIRGVDLIDSVDTGQFRFQGRFQEPLWVSNTPWARRAWTFQEALVSRRSLFFTAEQVYWSCREGLLSEDTTEYFRNNEYSHLPRKRLDSTFSPQEYLTIATTFSTRRLTYEADIGRAYLGTQNYLDKKWGGHKFSWGLPHGSFGSFLMWERHPQEDQRIRTGTHPIRQRDGSIVKVPFPSWSWMGWTDGGELISFYGDEPKPHSPTFYVFDAAAELLEVCDEFTWPYSLRDLLTEEPDMPTEVTEALLSEELHLTPSIRHSALVFYTEVATISDLKMRSFQYPFSIQIGNTYYRILEQDQNDESKGLEEIDIVAVFSVISMADNSGTYGIKGLPRPKDAVTRHPEGGIPYVENLPVRYEISVLASSTDPLLRRQWTLFVLALEKFKLKPVNEKLSYFQVAGIHGYPEGAWDNAPPPRQDPKNPKKGDQPYGGYCNHNGLNFPTWHRPYMALFEQCIWDNMGDVINHWVKEHNLDQNNELPLWNEARDTWRMPYWDWARQQSYNEDFAYPQVLVQGPVRIFPPESIKKYYPPSGLYANPFWSFENPEKDEDGNPRAFGDMPKGKRDYNIEDDPVKHNPAPPRDKDDVAWMPWSEATGTSRYGIFVNKGAKKFIGLEGVNNAWVANNHLANMTWYPITDRQKAQAKKNNRDFYLKWNPGTLADSVNRMFSPKYNTTWGQFASTKWTYEGYGNSMNGFLSLEYIHNNVHNIVGGSDFATGVGHMSDVPVAAFDPIFWLHHTQIDRLLSIWQCLYPKLWWDQKEPTRPGDNNVPDDTENDYLYPFHDKDNGDPVTDVWTARKCRDWTVFNYQYDDLMDLSQKALDAKGNLDEPKFQKLLQAYIHKTYPCTEHLLRDIKDNQHVHIPAGLTPDVPDIDDNSWKDYIINVKYDRYALGGQSYTIKFYLGGPTDEDVTHFEPQNFVGSVYTFGGGSRKTRDSCANCKTQADAGVLSCAQVPLTIQLLHHTIDCVKDHPITKFDDVEKYLELHLRWTIHGFGGFEVDENDLDPFSRTQITVLRGVGQPHHVAAPVQVKASELATFSVASADISVSDTASVSANGTNGSTQGTPVALPPVYSAQPYEPLPAITNNKHFGLQHDGTYKNGR</sequence>
<feature type="domain" description="Tyrosinase copper-binding" evidence="5">
    <location>
        <begin position="792"/>
        <end position="809"/>
    </location>
</feature>
<dbReference type="Pfam" id="PF00264">
    <property type="entry name" value="Tyrosinase"/>
    <property type="match status" value="1"/>
</dbReference>
<evidence type="ECO:0000259" key="6">
    <source>
        <dbReference type="PROSITE" id="PS00498"/>
    </source>
</evidence>
<organism evidence="7 8">
    <name type="scientific">Fusarium sporotrichioides</name>
    <dbReference type="NCBI Taxonomy" id="5514"/>
    <lineage>
        <taxon>Eukaryota</taxon>
        <taxon>Fungi</taxon>
        <taxon>Dikarya</taxon>
        <taxon>Ascomycota</taxon>
        <taxon>Pezizomycotina</taxon>
        <taxon>Sordariomycetes</taxon>
        <taxon>Hypocreomycetidae</taxon>
        <taxon>Hypocreales</taxon>
        <taxon>Nectriaceae</taxon>
        <taxon>Fusarium</taxon>
    </lineage>
</organism>
<evidence type="ECO:0000256" key="3">
    <source>
        <dbReference type="ARBA" id="ARBA00023033"/>
    </source>
</evidence>
<dbReference type="InterPro" id="IPR008922">
    <property type="entry name" value="Di-copper_centre_dom_sf"/>
</dbReference>
<keyword evidence="3" id="KW-0503">Monooxygenase</keyword>
<accession>A0A395SH98</accession>
<comment type="cofactor">
    <cofactor evidence="1">
        <name>Cu(2+)</name>
        <dbReference type="ChEBI" id="CHEBI:29036"/>
    </cofactor>
</comment>
<protein>
    <recommendedName>
        <fullName evidence="5 6">Tyrosinase copper-binding domain-containing protein</fullName>
    </recommendedName>
</protein>
<gene>
    <name evidence="7" type="ORF">FSPOR_3142</name>
</gene>
<feature type="region of interest" description="Disordered" evidence="4">
    <location>
        <begin position="764"/>
        <end position="786"/>
    </location>
</feature>
<feature type="compositionally biased region" description="Basic and acidic residues" evidence="4">
    <location>
        <begin position="916"/>
        <end position="942"/>
    </location>
</feature>
<dbReference type="GO" id="GO:0004497">
    <property type="term" value="F:monooxygenase activity"/>
    <property type="evidence" value="ECO:0007669"/>
    <property type="project" value="UniProtKB-KW"/>
</dbReference>
<dbReference type="PANTHER" id="PTHR33112">
    <property type="entry name" value="DOMAIN PROTEIN, PUTATIVE-RELATED"/>
    <property type="match status" value="1"/>
</dbReference>
<evidence type="ECO:0000313" key="7">
    <source>
        <dbReference type="EMBL" id="RGP71776.1"/>
    </source>
</evidence>
<dbReference type="InterPro" id="IPR041640">
    <property type="entry name" value="Tyrosinase_C"/>
</dbReference>
<dbReference type="EMBL" id="PXOF01000039">
    <property type="protein sequence ID" value="RGP71776.1"/>
    <property type="molecule type" value="Genomic_DNA"/>
</dbReference>
<comment type="caution">
    <text evidence="7">The sequence shown here is derived from an EMBL/GenBank/DDBJ whole genome shotgun (WGS) entry which is preliminary data.</text>
</comment>
<evidence type="ECO:0000256" key="4">
    <source>
        <dbReference type="SAM" id="MobiDB-lite"/>
    </source>
</evidence>
<dbReference type="PANTHER" id="PTHR33112:SF12">
    <property type="entry name" value="HETEROKARYON INCOMPATIBILITY DOMAIN-CONTAINING PROTEIN"/>
    <property type="match status" value="1"/>
</dbReference>
<evidence type="ECO:0000256" key="2">
    <source>
        <dbReference type="ARBA" id="ARBA00023002"/>
    </source>
</evidence>
<dbReference type="PROSITE" id="PS00498">
    <property type="entry name" value="TYROSINASE_2"/>
    <property type="match status" value="1"/>
</dbReference>
<keyword evidence="8" id="KW-1185">Reference proteome</keyword>
<evidence type="ECO:0000313" key="8">
    <source>
        <dbReference type="Proteomes" id="UP000266152"/>
    </source>
</evidence>
<dbReference type="Gene3D" id="2.60.310.20">
    <property type="match status" value="1"/>
</dbReference>
<feature type="region of interest" description="Disordered" evidence="4">
    <location>
        <begin position="902"/>
        <end position="942"/>
    </location>
</feature>
<reference evidence="7 8" key="1">
    <citation type="journal article" date="2018" name="PLoS Pathog.">
        <title>Evolution of structural diversity of trichothecenes, a family of toxins produced by plant pathogenic and entomopathogenic fungi.</title>
        <authorList>
            <person name="Proctor R.H."/>
            <person name="McCormick S.P."/>
            <person name="Kim H.S."/>
            <person name="Cardoza R.E."/>
            <person name="Stanley A.M."/>
            <person name="Lindo L."/>
            <person name="Kelly A."/>
            <person name="Brown D.W."/>
            <person name="Lee T."/>
            <person name="Vaughan M.M."/>
            <person name="Alexander N.J."/>
            <person name="Busman M."/>
            <person name="Gutierrez S."/>
        </authorList>
    </citation>
    <scope>NUCLEOTIDE SEQUENCE [LARGE SCALE GENOMIC DNA]</scope>
    <source>
        <strain evidence="7 8">NRRL 3299</strain>
    </source>
</reference>
<evidence type="ECO:0000256" key="1">
    <source>
        <dbReference type="ARBA" id="ARBA00001973"/>
    </source>
</evidence>
<dbReference type="Proteomes" id="UP000266152">
    <property type="component" value="Unassembled WGS sequence"/>
</dbReference>
<proteinExistence type="predicted"/>
<dbReference type="Pfam" id="PF18132">
    <property type="entry name" value="Tyrosinase_C"/>
    <property type="match status" value="1"/>
</dbReference>
<dbReference type="SUPFAM" id="SSF48056">
    <property type="entry name" value="Di-copper centre-containing domain"/>
    <property type="match status" value="1"/>
</dbReference>
<dbReference type="PROSITE" id="PS00497">
    <property type="entry name" value="TYROSINASE_1"/>
    <property type="match status" value="1"/>
</dbReference>
<name>A0A395SH98_FUSSP</name>
<feature type="domain" description="Tyrosinase copper-binding" evidence="6">
    <location>
        <begin position="1086"/>
        <end position="1097"/>
    </location>
</feature>
<dbReference type="Gene3D" id="1.10.1280.10">
    <property type="entry name" value="Di-copper center containing domain from catechol oxidase"/>
    <property type="match status" value="1"/>
</dbReference>
<keyword evidence="2" id="KW-0560">Oxidoreductase</keyword>
<dbReference type="STRING" id="5514.A0A395SH98"/>